<dbReference type="EMBL" id="NIPW01000040">
    <property type="protein sequence ID" value="OWJ75328.1"/>
    <property type="molecule type" value="Genomic_DNA"/>
</dbReference>
<dbReference type="InterPro" id="IPR036736">
    <property type="entry name" value="ACP-like_sf"/>
</dbReference>
<dbReference type="InterPro" id="IPR009081">
    <property type="entry name" value="PP-bd_ACP"/>
</dbReference>
<dbReference type="AlphaFoldDB" id="A0A212A7E9"/>
<protein>
    <recommendedName>
        <fullName evidence="1">Carrier domain-containing protein</fullName>
    </recommendedName>
</protein>
<dbReference type="Pfam" id="PF00550">
    <property type="entry name" value="PP-binding"/>
    <property type="match status" value="1"/>
</dbReference>
<evidence type="ECO:0000259" key="1">
    <source>
        <dbReference type="Pfam" id="PF00550"/>
    </source>
</evidence>
<dbReference type="OrthoDB" id="123083at2"/>
<name>A0A212A7E9_9RHOB</name>
<accession>A0A212A7E9</accession>
<gene>
    <name evidence="2" type="ORF">CDV49_17330</name>
</gene>
<reference evidence="2 3" key="1">
    <citation type="submission" date="2016-12" db="EMBL/GenBank/DDBJ databases">
        <title>Comparison of Traditional DNA-DNA Hybridization with In Silico Genomic Analysis.</title>
        <authorList>
            <person name="Nicholson A.C."/>
            <person name="Humrighouse B.W."/>
            <person name="Graziano J."/>
            <person name="Lasker B."/>
            <person name="Whitney A.M."/>
            <person name="Mcquiston J.R."/>
        </authorList>
    </citation>
    <scope>NUCLEOTIDE SEQUENCE [LARGE SCALE GENOMIC DNA]</scope>
    <source>
        <strain evidence="2 3">H2240</strain>
    </source>
</reference>
<keyword evidence="3" id="KW-1185">Reference proteome</keyword>
<feature type="domain" description="Carrier" evidence="1">
    <location>
        <begin position="26"/>
        <end position="64"/>
    </location>
</feature>
<dbReference type="SUPFAM" id="SSF47336">
    <property type="entry name" value="ACP-like"/>
    <property type="match status" value="1"/>
</dbReference>
<sequence>MNAILDKDADLNSAIRKVFNDVWDVEVPGQPAPELNDDTVLLESGLDSLGFAIFVSTLEEELGYDPFTIAEDAYYPRTFGEFVAFYDKYRPAV</sequence>
<dbReference type="Gene3D" id="1.10.1200.10">
    <property type="entry name" value="ACP-like"/>
    <property type="match status" value="1"/>
</dbReference>
<dbReference type="RefSeq" id="WP_035714976.1">
    <property type="nucleotide sequence ID" value="NZ_NIPW01000040.1"/>
</dbReference>
<comment type="caution">
    <text evidence="2">The sequence shown here is derived from an EMBL/GenBank/DDBJ whole genome shotgun (WGS) entry which is preliminary data.</text>
</comment>
<organism evidence="2 3">
    <name type="scientific">Haematobacter genomosp. 1</name>
    <dbReference type="NCBI Taxonomy" id="366618"/>
    <lineage>
        <taxon>Bacteria</taxon>
        <taxon>Pseudomonadati</taxon>
        <taxon>Pseudomonadota</taxon>
        <taxon>Alphaproteobacteria</taxon>
        <taxon>Rhodobacterales</taxon>
        <taxon>Paracoccaceae</taxon>
        <taxon>Haematobacter</taxon>
    </lineage>
</organism>
<proteinExistence type="predicted"/>
<evidence type="ECO:0000313" key="3">
    <source>
        <dbReference type="Proteomes" id="UP000196878"/>
    </source>
</evidence>
<evidence type="ECO:0000313" key="2">
    <source>
        <dbReference type="EMBL" id="OWJ75328.1"/>
    </source>
</evidence>
<dbReference type="Proteomes" id="UP000196878">
    <property type="component" value="Unassembled WGS sequence"/>
</dbReference>